<dbReference type="SMART" id="SM00984">
    <property type="entry name" value="UDPG_MGDP_dh_C"/>
    <property type="match status" value="1"/>
</dbReference>
<keyword evidence="5 8" id="KW-0560">Oxidoreductase</keyword>
<evidence type="ECO:0000256" key="11">
    <source>
        <dbReference type="PIRSR" id="PIRSR500134-3"/>
    </source>
</evidence>
<name>A0A0F5FUQ4_9HYPH</name>
<protein>
    <recommendedName>
        <fullName evidence="4 8">UDP-glucose 6-dehydrogenase</fullName>
        <ecNumber evidence="3 8">1.1.1.22</ecNumber>
    </recommendedName>
</protein>
<dbReference type="Proteomes" id="UP000033632">
    <property type="component" value="Unassembled WGS sequence"/>
</dbReference>
<proteinExistence type="inferred from homology"/>
<dbReference type="Pfam" id="PF03721">
    <property type="entry name" value="UDPG_MGDP_dh_N"/>
    <property type="match status" value="1"/>
</dbReference>
<dbReference type="Pfam" id="PF03720">
    <property type="entry name" value="UDPG_MGDP_dh_C"/>
    <property type="match status" value="1"/>
</dbReference>
<dbReference type="InterPro" id="IPR014026">
    <property type="entry name" value="UDP-Glc/GDP-Man_DH_dimer"/>
</dbReference>
<dbReference type="GO" id="GO:0006065">
    <property type="term" value="P:UDP-glucuronate biosynthetic process"/>
    <property type="evidence" value="ECO:0007669"/>
    <property type="project" value="UniProtKB-UniPathway"/>
</dbReference>
<dbReference type="GO" id="GO:0003979">
    <property type="term" value="F:UDP-glucose 6-dehydrogenase activity"/>
    <property type="evidence" value="ECO:0007669"/>
    <property type="project" value="UniProtKB-EC"/>
</dbReference>
<keyword evidence="14" id="KW-1185">Reference proteome</keyword>
<evidence type="ECO:0000259" key="12">
    <source>
        <dbReference type="SMART" id="SM00984"/>
    </source>
</evidence>
<evidence type="ECO:0000256" key="4">
    <source>
        <dbReference type="ARBA" id="ARBA00015132"/>
    </source>
</evidence>
<dbReference type="OrthoDB" id="9803238at2"/>
<dbReference type="EMBL" id="JZEX01000061">
    <property type="protein sequence ID" value="KKB12548.1"/>
    <property type="molecule type" value="Genomic_DNA"/>
</dbReference>
<gene>
    <name evidence="13" type="ORF">VE25_06375</name>
</gene>
<feature type="binding site" evidence="11">
    <location>
        <position position="330"/>
    </location>
    <ligand>
        <name>NAD(+)</name>
        <dbReference type="ChEBI" id="CHEBI:57540"/>
    </ligand>
</feature>
<evidence type="ECO:0000256" key="5">
    <source>
        <dbReference type="ARBA" id="ARBA00023002"/>
    </source>
</evidence>
<evidence type="ECO:0000256" key="10">
    <source>
        <dbReference type="PIRSR" id="PIRSR500134-2"/>
    </source>
</evidence>
<dbReference type="SUPFAM" id="SSF52413">
    <property type="entry name" value="UDP-glucose/GDP-mannose dehydrogenase C-terminal domain"/>
    <property type="match status" value="1"/>
</dbReference>
<sequence>MNIVIIGAGYVGLTTGACLADLGHGVTCVDLDAERIAQLVHGRMPIFEPGLAELVRMQAAAGHLHFASRPDTVVPLADVVFIAVGTPAREDGDTDLTHVEAAARDIALLLRSEALVVLKSTVPAGTARRIRQLIARRRGNSDIAVASNPEFLREGSAIADFLGADRIVAGADDEASRALLEEVYEPLTGNGIPLVSTSTVNAELVKYAANAFLALKIGFINDVANLCERAGADVSDVARGIGLDKRIGTAFLMPGPGFGGSCFPKDTRSFVQTGRRLAARQHLIEELVDKNEARKRELARRIIREAGDKPAGKTVAVLGVAFKGNTDDVRESAALTIIPLLQRAGLKVRAHDPKARAAASEYLEDVEWRATAYQAAERADLTVVLTDWAEYRDLDLRRLSGAMAGQTLVDFRNVFEPSEVIRHGLRYVSLGRPPMAAANRSARAGLAERVGIAASPA</sequence>
<dbReference type="NCBIfam" id="TIGR03026">
    <property type="entry name" value="NDP-sugDHase"/>
    <property type="match status" value="1"/>
</dbReference>
<comment type="similarity">
    <text evidence="2 8">Belongs to the UDP-glucose/GDP-mannose dehydrogenase family.</text>
</comment>
<feature type="binding site" evidence="11">
    <location>
        <position position="86"/>
    </location>
    <ligand>
        <name>NAD(+)</name>
        <dbReference type="ChEBI" id="CHEBI:57540"/>
    </ligand>
</feature>
<dbReference type="InterPro" id="IPR036291">
    <property type="entry name" value="NAD(P)-bd_dom_sf"/>
</dbReference>
<dbReference type="InterPro" id="IPR008927">
    <property type="entry name" value="6-PGluconate_DH-like_C_sf"/>
</dbReference>
<accession>A0A0F5FUQ4</accession>
<dbReference type="InterPro" id="IPR001732">
    <property type="entry name" value="UDP-Glc/GDP-Man_DH_N"/>
</dbReference>
<evidence type="ECO:0000256" key="9">
    <source>
        <dbReference type="PIRSR" id="PIRSR500134-1"/>
    </source>
</evidence>
<dbReference type="PANTHER" id="PTHR43750:SF3">
    <property type="entry name" value="UDP-GLUCOSE 6-DEHYDROGENASE TUAD"/>
    <property type="match status" value="1"/>
</dbReference>
<dbReference type="STRING" id="443610.VE25_06375"/>
<dbReference type="SUPFAM" id="SSF48179">
    <property type="entry name" value="6-phosphogluconate dehydrogenase C-terminal domain-like"/>
    <property type="match status" value="1"/>
</dbReference>
<comment type="catalytic activity">
    <reaction evidence="7 8">
        <text>UDP-alpha-D-glucose + 2 NAD(+) + H2O = UDP-alpha-D-glucuronate + 2 NADH + 3 H(+)</text>
        <dbReference type="Rhea" id="RHEA:23596"/>
        <dbReference type="ChEBI" id="CHEBI:15377"/>
        <dbReference type="ChEBI" id="CHEBI:15378"/>
        <dbReference type="ChEBI" id="CHEBI:57540"/>
        <dbReference type="ChEBI" id="CHEBI:57945"/>
        <dbReference type="ChEBI" id="CHEBI:58052"/>
        <dbReference type="ChEBI" id="CHEBI:58885"/>
        <dbReference type="EC" id="1.1.1.22"/>
    </reaction>
</comment>
<reference evidence="13 14" key="1">
    <citation type="submission" date="2015-03" db="EMBL/GenBank/DDBJ databases">
        <authorList>
            <person name="Hassan Y.I."/>
            <person name="Lepp D."/>
            <person name="Li X.-Z."/>
            <person name="Zhou T."/>
        </authorList>
    </citation>
    <scope>NUCLEOTIDE SEQUENCE [LARGE SCALE GENOMIC DNA]</scope>
    <source>
        <strain evidence="13 14">BD-c194</strain>
    </source>
</reference>
<feature type="binding site" evidence="11">
    <location>
        <position position="265"/>
    </location>
    <ligand>
        <name>NAD(+)</name>
        <dbReference type="ChEBI" id="CHEBI:57540"/>
    </ligand>
</feature>
<dbReference type="Gene3D" id="3.40.50.720">
    <property type="entry name" value="NAD(P)-binding Rossmann-like Domain"/>
    <property type="match status" value="2"/>
</dbReference>
<evidence type="ECO:0000256" key="2">
    <source>
        <dbReference type="ARBA" id="ARBA00006601"/>
    </source>
</evidence>
<dbReference type="Pfam" id="PF00984">
    <property type="entry name" value="UDPG_MGDP_dh"/>
    <property type="match status" value="1"/>
</dbReference>
<evidence type="ECO:0000313" key="13">
    <source>
        <dbReference type="EMBL" id="KKB12548.1"/>
    </source>
</evidence>
<dbReference type="InterPro" id="IPR017476">
    <property type="entry name" value="UDP-Glc/GDP-Man"/>
</dbReference>
<dbReference type="AlphaFoldDB" id="A0A0F5FUQ4"/>
<dbReference type="GO" id="GO:0051287">
    <property type="term" value="F:NAD binding"/>
    <property type="evidence" value="ECO:0007669"/>
    <property type="project" value="InterPro"/>
</dbReference>
<evidence type="ECO:0000256" key="1">
    <source>
        <dbReference type="ARBA" id="ARBA00004701"/>
    </source>
</evidence>
<dbReference type="EC" id="1.1.1.22" evidence="3 8"/>
<feature type="domain" description="UDP-glucose/GDP-mannose dehydrogenase C-terminal" evidence="12">
    <location>
        <begin position="316"/>
        <end position="417"/>
    </location>
</feature>
<keyword evidence="6 8" id="KW-0520">NAD</keyword>
<dbReference type="SUPFAM" id="SSF51735">
    <property type="entry name" value="NAD(P)-binding Rossmann-fold domains"/>
    <property type="match status" value="1"/>
</dbReference>
<feature type="binding site" evidence="10">
    <location>
        <position position="259"/>
    </location>
    <ligand>
        <name>substrate</name>
    </ligand>
</feature>
<dbReference type="RefSeq" id="WP_046107758.1">
    <property type="nucleotide sequence ID" value="NZ_JZEX01000061.1"/>
</dbReference>
<evidence type="ECO:0000256" key="8">
    <source>
        <dbReference type="PIRNR" id="PIRNR000124"/>
    </source>
</evidence>
<feature type="binding site" evidence="11">
    <location>
        <position position="154"/>
    </location>
    <ligand>
        <name>NAD(+)</name>
        <dbReference type="ChEBI" id="CHEBI:57540"/>
    </ligand>
</feature>
<dbReference type="PATRIC" id="fig|443610.3.peg.3828"/>
<feature type="binding site" evidence="11">
    <location>
        <position position="30"/>
    </location>
    <ligand>
        <name>NAD(+)</name>
        <dbReference type="ChEBI" id="CHEBI:57540"/>
    </ligand>
</feature>
<dbReference type="GO" id="GO:0000271">
    <property type="term" value="P:polysaccharide biosynthetic process"/>
    <property type="evidence" value="ECO:0007669"/>
    <property type="project" value="InterPro"/>
</dbReference>
<feature type="binding site" evidence="10">
    <location>
        <begin position="151"/>
        <end position="154"/>
    </location>
    <ligand>
        <name>substrate</name>
    </ligand>
</feature>
<comment type="caution">
    <text evidence="13">The sequence shown here is derived from an EMBL/GenBank/DDBJ whole genome shotgun (WGS) entry which is preliminary data.</text>
</comment>
<dbReference type="InterPro" id="IPR036220">
    <property type="entry name" value="UDP-Glc/GDP-Man_DH_C_sf"/>
</dbReference>
<evidence type="ECO:0000313" key="14">
    <source>
        <dbReference type="Proteomes" id="UP000033632"/>
    </source>
</evidence>
<dbReference type="InterPro" id="IPR014027">
    <property type="entry name" value="UDP-Glc/GDP-Man_DH_C"/>
</dbReference>
<comment type="pathway">
    <text evidence="1">Nucleotide-sugar biosynthesis; UDP-alpha-D-glucuronate biosynthesis; UDP-alpha-D-glucuronate from UDP-alpha-D-glucose: step 1/1.</text>
</comment>
<feature type="binding site" evidence="10">
    <location>
        <position position="206"/>
    </location>
    <ligand>
        <name>substrate</name>
    </ligand>
</feature>
<evidence type="ECO:0000256" key="6">
    <source>
        <dbReference type="ARBA" id="ARBA00023027"/>
    </source>
</evidence>
<feature type="binding site" evidence="11">
    <location>
        <position position="121"/>
    </location>
    <ligand>
        <name>NAD(+)</name>
        <dbReference type="ChEBI" id="CHEBI:57540"/>
    </ligand>
</feature>
<organism evidence="13 14">
    <name type="scientific">Devosia geojensis</name>
    <dbReference type="NCBI Taxonomy" id="443610"/>
    <lineage>
        <taxon>Bacteria</taxon>
        <taxon>Pseudomonadati</taxon>
        <taxon>Pseudomonadota</taxon>
        <taxon>Alphaproteobacteria</taxon>
        <taxon>Hyphomicrobiales</taxon>
        <taxon>Devosiaceae</taxon>
        <taxon>Devosia</taxon>
    </lineage>
</organism>
<evidence type="ECO:0000256" key="3">
    <source>
        <dbReference type="ARBA" id="ARBA00012954"/>
    </source>
</evidence>
<dbReference type="UniPathway" id="UPA00038">
    <property type="reaction ID" value="UER00491"/>
</dbReference>
<dbReference type="PIRSF" id="PIRSF500134">
    <property type="entry name" value="UDPglc_DH_bac"/>
    <property type="match status" value="1"/>
</dbReference>
<dbReference type="InterPro" id="IPR028357">
    <property type="entry name" value="UDPglc_DH_bac"/>
</dbReference>
<feature type="active site" description="Nucleophile" evidence="9">
    <location>
        <position position="262"/>
    </location>
</feature>
<dbReference type="PANTHER" id="PTHR43750">
    <property type="entry name" value="UDP-GLUCOSE 6-DEHYDROGENASE TUAD"/>
    <property type="match status" value="1"/>
</dbReference>
<feature type="binding site" evidence="11">
    <location>
        <position position="35"/>
    </location>
    <ligand>
        <name>NAD(+)</name>
        <dbReference type="ChEBI" id="CHEBI:57540"/>
    </ligand>
</feature>
<dbReference type="Gene3D" id="1.20.5.100">
    <property type="entry name" value="Cytochrome c1, transmembrane anchor, C-terminal"/>
    <property type="match status" value="1"/>
</dbReference>
<feature type="binding site" evidence="10">
    <location>
        <position position="323"/>
    </location>
    <ligand>
        <name>substrate</name>
    </ligand>
</feature>
<evidence type="ECO:0000256" key="7">
    <source>
        <dbReference type="ARBA" id="ARBA00047473"/>
    </source>
</evidence>
<dbReference type="PIRSF" id="PIRSF000124">
    <property type="entry name" value="UDPglc_GDPman_dh"/>
    <property type="match status" value="1"/>
</dbReference>
<feature type="binding site" evidence="10">
    <location>
        <begin position="251"/>
        <end position="255"/>
    </location>
    <ligand>
        <name>substrate</name>
    </ligand>
</feature>